<name>A0A6B9XUI8_PICSI</name>
<dbReference type="AlphaFoldDB" id="A0A6B9XUI8"/>
<keyword evidence="1" id="KW-0496">Mitochondrion</keyword>
<evidence type="ECO:0000313" key="1">
    <source>
        <dbReference type="EMBL" id="QHR89762.1"/>
    </source>
</evidence>
<reference evidence="1" key="1">
    <citation type="submission" date="2019-03" db="EMBL/GenBank/DDBJ databases">
        <title>Largest Complete Mitochondrial Genome of a Gymnosperm, Sitka Spruce (Picea sitchensis), Indicates Complex Physical Structure.</title>
        <authorList>
            <person name="Jackman S.D."/>
            <person name="Coombe L."/>
            <person name="Warren R."/>
            <person name="Kirk H."/>
            <person name="Trinh E."/>
            <person name="McLeod T."/>
            <person name="Pleasance S."/>
            <person name="Pandoh P."/>
            <person name="Zhao Y."/>
            <person name="Coope R."/>
            <person name="Bousquet J."/>
            <person name="Bohlmann J.C."/>
            <person name="Jones S.J.M."/>
            <person name="Birol I."/>
        </authorList>
    </citation>
    <scope>NUCLEOTIDE SEQUENCE</scope>
    <source>
        <strain evidence="1">Q903</strain>
    </source>
</reference>
<sequence>MVGQASFDLFDRALAGTRESTDNRSIKNVIESSCIRTEFLRFPGDRFSALQGQSEISIIESFIRYPYKQVSISIDSRLFLYESFHYPLSLSMLSIYAMNAD</sequence>
<geneLocation type="mitochondrion" evidence="1"/>
<dbReference type="EMBL" id="MK697699">
    <property type="protein sequence ID" value="QHR89762.1"/>
    <property type="molecule type" value="Genomic_DNA"/>
</dbReference>
<protein>
    <submittedName>
        <fullName evidence="1">Uncharacterized protein</fullName>
    </submittedName>
</protein>
<gene>
    <name evidence="1" type="primary">orf03807</name>
    <name evidence="1" type="ORF">Q903MT_gene3784</name>
</gene>
<organism evidence="1">
    <name type="scientific">Picea sitchensis</name>
    <name type="common">Sitka spruce</name>
    <name type="synonym">Pinus sitchensis</name>
    <dbReference type="NCBI Taxonomy" id="3332"/>
    <lineage>
        <taxon>Eukaryota</taxon>
        <taxon>Viridiplantae</taxon>
        <taxon>Streptophyta</taxon>
        <taxon>Embryophyta</taxon>
        <taxon>Tracheophyta</taxon>
        <taxon>Spermatophyta</taxon>
        <taxon>Pinopsida</taxon>
        <taxon>Pinidae</taxon>
        <taxon>Conifers I</taxon>
        <taxon>Pinales</taxon>
        <taxon>Pinaceae</taxon>
        <taxon>Picea</taxon>
    </lineage>
</organism>
<accession>A0A6B9XUI8</accession>
<proteinExistence type="predicted"/>